<evidence type="ECO:0000256" key="1">
    <source>
        <dbReference type="ARBA" id="ARBA00011082"/>
    </source>
</evidence>
<comment type="caution">
    <text evidence="7">The sequence shown here is derived from an EMBL/GenBank/DDBJ whole genome shotgun (WGS) entry which is preliminary data.</text>
</comment>
<dbReference type="Proteomes" id="UP000050360">
    <property type="component" value="Unassembled WGS sequence"/>
</dbReference>
<dbReference type="FunFam" id="1.10.1650.10:FF:000001">
    <property type="entry name" value="Ribosomal protein L19"/>
    <property type="match status" value="1"/>
</dbReference>
<sequence>MTDLANQRRLAAEVMDIGVNRVWMDPEAFKDIATALTREDIRKLISEEKIGKRNIRGVSRGRARKVDETRAYGHRKGHGS</sequence>
<reference evidence="7 8" key="1">
    <citation type="submission" date="2015-09" db="EMBL/GenBank/DDBJ databases">
        <title>A metagenomics-based metabolic model of nitrate-dependent anaerobic oxidation of methane by Methanoperedens-like archaea.</title>
        <authorList>
            <person name="Arshad A."/>
            <person name="Speth D.R."/>
            <person name="De Graaf R.M."/>
            <person name="Op Den Camp H.J."/>
            <person name="Jetten M.S."/>
            <person name="Welte C.U."/>
        </authorList>
    </citation>
    <scope>NUCLEOTIDE SEQUENCE [LARGE SCALE GENOMIC DNA]</scope>
</reference>
<dbReference type="AlphaFoldDB" id="A0A0P8DYT2"/>
<feature type="region of interest" description="Disordered" evidence="5">
    <location>
        <begin position="56"/>
        <end position="80"/>
    </location>
</feature>
<keyword evidence="3 7" id="KW-0689">Ribosomal protein</keyword>
<dbReference type="GO" id="GO:0006412">
    <property type="term" value="P:translation"/>
    <property type="evidence" value="ECO:0007669"/>
    <property type="project" value="InterPro"/>
</dbReference>
<protein>
    <submittedName>
        <fullName evidence="7">50S ribosomal protein L19</fullName>
    </submittedName>
</protein>
<comment type="subunit">
    <text evidence="2">Part of the 50S ribosomal subunit.</text>
</comment>
<evidence type="ECO:0000256" key="5">
    <source>
        <dbReference type="SAM" id="MobiDB-lite"/>
    </source>
</evidence>
<evidence type="ECO:0000313" key="8">
    <source>
        <dbReference type="Proteomes" id="UP000050360"/>
    </source>
</evidence>
<organism evidence="7 8">
    <name type="scientific">Candidatus Methanoperedens nitratireducens</name>
    <dbReference type="NCBI Taxonomy" id="1392998"/>
    <lineage>
        <taxon>Archaea</taxon>
        <taxon>Methanobacteriati</taxon>
        <taxon>Methanobacteriota</taxon>
        <taxon>Stenosarchaea group</taxon>
        <taxon>Methanomicrobia</taxon>
        <taxon>Methanosarcinales</taxon>
        <taxon>ANME-2 cluster</taxon>
        <taxon>Candidatus Methanoperedentaceae</taxon>
        <taxon>Candidatus Methanoperedens</taxon>
    </lineage>
</organism>
<dbReference type="InterPro" id="IPR000196">
    <property type="entry name" value="Ribosomal_eL19_dom"/>
</dbReference>
<dbReference type="Gene3D" id="1.10.1650.10">
    <property type="match status" value="1"/>
</dbReference>
<dbReference type="InterPro" id="IPR035970">
    <property type="entry name" value="60S_ribosomal_eL19_sf"/>
</dbReference>
<dbReference type="GO" id="GO:0003735">
    <property type="term" value="F:structural constituent of ribosome"/>
    <property type="evidence" value="ECO:0007669"/>
    <property type="project" value="InterPro"/>
</dbReference>
<keyword evidence="4" id="KW-0687">Ribonucleoprotein</keyword>
<comment type="similarity">
    <text evidence="1">Belongs to the eukaryotic ribosomal protein eL19 family.</text>
</comment>
<dbReference type="SUPFAM" id="SSF48140">
    <property type="entry name" value="Ribosomal protein L19 (L19e)"/>
    <property type="match status" value="1"/>
</dbReference>
<dbReference type="GO" id="GO:0003723">
    <property type="term" value="F:RNA binding"/>
    <property type="evidence" value="ECO:0007669"/>
    <property type="project" value="InterPro"/>
</dbReference>
<dbReference type="Gene3D" id="1.20.5.560">
    <property type="entry name" value="Single Heli x bin"/>
    <property type="match status" value="1"/>
</dbReference>
<dbReference type="InterPro" id="IPR015973">
    <property type="entry name" value="Ribosomal_eL19_dom2"/>
</dbReference>
<feature type="non-terminal residue" evidence="7">
    <location>
        <position position="80"/>
    </location>
</feature>
<dbReference type="SMART" id="SM01416">
    <property type="entry name" value="Ribosomal_L19e"/>
    <property type="match status" value="1"/>
</dbReference>
<accession>A0A0P8DYT2</accession>
<name>A0A0P8DYT2_9EURY</name>
<dbReference type="InterPro" id="IPR015972">
    <property type="entry name" value="Ribosomal_eL19_dom1"/>
</dbReference>
<gene>
    <name evidence="7" type="primary">rpl19e_2</name>
    <name evidence="7" type="ORF">MPEBLZ_02487</name>
</gene>
<proteinExistence type="inferred from homology"/>
<dbReference type="Pfam" id="PF01280">
    <property type="entry name" value="Ribosomal_L19e"/>
    <property type="match status" value="1"/>
</dbReference>
<evidence type="ECO:0000313" key="7">
    <source>
        <dbReference type="EMBL" id="KPQ42980.1"/>
    </source>
</evidence>
<evidence type="ECO:0000259" key="6">
    <source>
        <dbReference type="SMART" id="SM01416"/>
    </source>
</evidence>
<dbReference type="InterPro" id="IPR039547">
    <property type="entry name" value="Ribosomal_eL19"/>
</dbReference>
<evidence type="ECO:0000256" key="2">
    <source>
        <dbReference type="ARBA" id="ARBA00011838"/>
    </source>
</evidence>
<dbReference type="EMBL" id="LKCM01000191">
    <property type="protein sequence ID" value="KPQ42980.1"/>
    <property type="molecule type" value="Genomic_DNA"/>
</dbReference>
<evidence type="ECO:0000256" key="4">
    <source>
        <dbReference type="ARBA" id="ARBA00023274"/>
    </source>
</evidence>
<dbReference type="PANTHER" id="PTHR10722">
    <property type="entry name" value="60S RIBOSOMAL PROTEIN L19"/>
    <property type="match status" value="1"/>
</dbReference>
<dbReference type="InterPro" id="IPR057259">
    <property type="entry name" value="Ribosomal_L19e"/>
</dbReference>
<dbReference type="GO" id="GO:0022625">
    <property type="term" value="C:cytosolic large ribosomal subunit"/>
    <property type="evidence" value="ECO:0007669"/>
    <property type="project" value="InterPro"/>
</dbReference>
<feature type="domain" description="Large ribosomal subunit protein eL19" evidence="6">
    <location>
        <begin position="3"/>
        <end position="80"/>
    </location>
</feature>
<evidence type="ECO:0000256" key="3">
    <source>
        <dbReference type="ARBA" id="ARBA00022980"/>
    </source>
</evidence>